<gene>
    <name evidence="2" type="ORF">CEK00_00900</name>
</gene>
<feature type="region of interest" description="Disordered" evidence="1">
    <location>
        <begin position="1"/>
        <end position="21"/>
    </location>
</feature>
<protein>
    <submittedName>
        <fullName evidence="2">Uncharacterized protein</fullName>
    </submittedName>
</protein>
<dbReference type="RefSeq" id="WP_005415491.1">
    <property type="nucleotide sequence ID" value="NZ_JACLBF010000002.1"/>
</dbReference>
<feature type="compositionally biased region" description="Polar residues" evidence="1">
    <location>
        <begin position="1"/>
        <end position="14"/>
    </location>
</feature>
<name>A0A270NRF3_STEMA</name>
<dbReference type="EMBL" id="NJGC01000001">
    <property type="protein sequence ID" value="PAM74679.1"/>
    <property type="molecule type" value="Genomic_DNA"/>
</dbReference>
<accession>A0A270NRF3</accession>
<sequence>MSNIQTSNTTTSEPAIQPVDGAEVAPVSENRRRLNELAQQLASVVQRKRVLVGKVDTMQRAKQAAQGDAAAARQQWSAKLRDSDGTLTRDIQKLRANERSALSLAEEYEAMEGEIAAELPRLELELAEVAKDCLSAKNAIASEAASQAYGQLLEQVVDSLAVAFALFSLAENAGVDNRQSASAEELASRFFVRLGNAVRSRMDDATVTEQVAERLALPPMDMSEVDMQLAGSVAARIRRRVELNAEHTA</sequence>
<reference evidence="2 3" key="1">
    <citation type="submission" date="2017-06" db="EMBL/GenBank/DDBJ databases">
        <title>Genome sequencing and assembly of Stenotrophomonas maltophilia DF07.</title>
        <authorList>
            <person name="Iyer R."/>
        </authorList>
    </citation>
    <scope>NUCLEOTIDE SEQUENCE [LARGE SCALE GENOMIC DNA]</scope>
    <source>
        <strain evidence="2 3">DF07</strain>
    </source>
</reference>
<proteinExistence type="predicted"/>
<comment type="caution">
    <text evidence="2">The sequence shown here is derived from an EMBL/GenBank/DDBJ whole genome shotgun (WGS) entry which is preliminary data.</text>
</comment>
<organism evidence="2 3">
    <name type="scientific">Stenotrophomonas maltophilia</name>
    <name type="common">Pseudomonas maltophilia</name>
    <name type="synonym">Xanthomonas maltophilia</name>
    <dbReference type="NCBI Taxonomy" id="40324"/>
    <lineage>
        <taxon>Bacteria</taxon>
        <taxon>Pseudomonadati</taxon>
        <taxon>Pseudomonadota</taxon>
        <taxon>Gammaproteobacteria</taxon>
        <taxon>Lysobacterales</taxon>
        <taxon>Lysobacteraceae</taxon>
        <taxon>Stenotrophomonas</taxon>
        <taxon>Stenotrophomonas maltophilia group</taxon>
    </lineage>
</organism>
<evidence type="ECO:0000313" key="3">
    <source>
        <dbReference type="Proteomes" id="UP000216433"/>
    </source>
</evidence>
<dbReference type="Proteomes" id="UP000216433">
    <property type="component" value="Unassembled WGS sequence"/>
</dbReference>
<evidence type="ECO:0000256" key="1">
    <source>
        <dbReference type="SAM" id="MobiDB-lite"/>
    </source>
</evidence>
<evidence type="ECO:0000313" key="2">
    <source>
        <dbReference type="EMBL" id="PAM74679.1"/>
    </source>
</evidence>
<dbReference type="AlphaFoldDB" id="A0A270NRF3"/>